<dbReference type="InterPro" id="IPR013815">
    <property type="entry name" value="ATP_grasp_subdomain_1"/>
</dbReference>
<comment type="function">
    <text evidence="6">Catalyzes the ATP-dependent conversion of 5-aminoimidazole ribonucleotide (AIR) and HCO(3)- to N5-carboxyaminoimidazole ribonucleotide (N5-CAIR).</text>
</comment>
<dbReference type="RefSeq" id="WP_058265710.1">
    <property type="nucleotide sequence ID" value="NZ_FMYN01000005.1"/>
</dbReference>
<evidence type="ECO:0000256" key="1">
    <source>
        <dbReference type="ARBA" id="ARBA00022598"/>
    </source>
</evidence>
<feature type="binding site" evidence="5">
    <location>
        <position position="138"/>
    </location>
    <ligand>
        <name>ATP</name>
        <dbReference type="ChEBI" id="CHEBI:30616"/>
    </ligand>
</feature>
<dbReference type="InterPro" id="IPR054350">
    <property type="entry name" value="PurT/PurK_preATP-grasp"/>
</dbReference>
<dbReference type="GO" id="GO:0004638">
    <property type="term" value="F:phosphoribosylaminoimidazole carboxylase activity"/>
    <property type="evidence" value="ECO:0007669"/>
    <property type="project" value="InterPro"/>
</dbReference>
<comment type="similarity">
    <text evidence="5 6">Belongs to the PurK/PurT family.</text>
</comment>
<dbReference type="NCBIfam" id="NF004679">
    <property type="entry name" value="PRK06019.1-5"/>
    <property type="match status" value="1"/>
</dbReference>
<comment type="function">
    <text evidence="5">Catalyzes the ATP-dependent conversion of 5-aminoimidazole ribonucleotide (AIR) and HCO(3)(-) to N5-carboxyaminoimidazole ribonucleotide (N5-CAIR).</text>
</comment>
<dbReference type="NCBIfam" id="NF004675">
    <property type="entry name" value="PRK06019.1-1"/>
    <property type="match status" value="1"/>
</dbReference>
<dbReference type="GO" id="GO:0005829">
    <property type="term" value="C:cytosol"/>
    <property type="evidence" value="ECO:0007669"/>
    <property type="project" value="TreeGrafter"/>
</dbReference>
<dbReference type="InterPro" id="IPR011054">
    <property type="entry name" value="Rudment_hybrid_motif"/>
</dbReference>
<dbReference type="Pfam" id="PF17769">
    <property type="entry name" value="PurK_C"/>
    <property type="match status" value="1"/>
</dbReference>
<dbReference type="PANTHER" id="PTHR11609:SF5">
    <property type="entry name" value="PHOSPHORIBOSYLAMINOIMIDAZOLE CARBOXYLASE"/>
    <property type="match status" value="1"/>
</dbReference>
<dbReference type="EMBL" id="LNQL01000005">
    <property type="protein sequence ID" value="KSU48036.1"/>
    <property type="molecule type" value="Genomic_DNA"/>
</dbReference>
<dbReference type="Pfam" id="PF22660">
    <property type="entry name" value="RS_preATP-grasp-like"/>
    <property type="match status" value="1"/>
</dbReference>
<comment type="pathway">
    <text evidence="5 6">Purine metabolism; IMP biosynthesis via de novo pathway; 5-amino-1-(5-phospho-D-ribosyl)imidazole-4-carboxylate from 5-amino-1-(5-phospho-D-ribosyl)imidazole (N5-CAIR route): step 1/2.</text>
</comment>
<dbReference type="InterPro" id="IPR003135">
    <property type="entry name" value="ATP-grasp_carboxylate-amine"/>
</dbReference>
<dbReference type="AlphaFoldDB" id="A0A0V8GCM6"/>
<evidence type="ECO:0000313" key="8">
    <source>
        <dbReference type="EMBL" id="KSU48036.1"/>
    </source>
</evidence>
<accession>A0A0V8GCM6</accession>
<organism evidence="8 9">
    <name type="scientific">Exiguobacterium indicum</name>
    <dbReference type="NCBI Taxonomy" id="296995"/>
    <lineage>
        <taxon>Bacteria</taxon>
        <taxon>Bacillati</taxon>
        <taxon>Bacillota</taxon>
        <taxon>Bacilli</taxon>
        <taxon>Bacillales</taxon>
        <taxon>Bacillales Family XII. Incertae Sedis</taxon>
        <taxon>Exiguobacterium</taxon>
    </lineage>
</organism>
<evidence type="ECO:0000256" key="5">
    <source>
        <dbReference type="HAMAP-Rule" id="MF_01928"/>
    </source>
</evidence>
<dbReference type="PANTHER" id="PTHR11609">
    <property type="entry name" value="PURINE BIOSYNTHESIS PROTEIN 6/7, PUR6/7"/>
    <property type="match status" value="1"/>
</dbReference>
<dbReference type="GO" id="GO:0046872">
    <property type="term" value="F:metal ion binding"/>
    <property type="evidence" value="ECO:0007669"/>
    <property type="project" value="InterPro"/>
</dbReference>
<keyword evidence="4 5" id="KW-0067">ATP-binding</keyword>
<dbReference type="FunFam" id="3.30.470.20:FF:000029">
    <property type="entry name" value="N5-carboxyaminoimidazole ribonucleotide synthase"/>
    <property type="match status" value="1"/>
</dbReference>
<feature type="domain" description="ATP-grasp" evidence="7">
    <location>
        <begin position="102"/>
        <end position="286"/>
    </location>
</feature>
<dbReference type="InterPro" id="IPR040686">
    <property type="entry name" value="PurK_C"/>
</dbReference>
<evidence type="ECO:0000256" key="6">
    <source>
        <dbReference type="RuleBase" id="RU361200"/>
    </source>
</evidence>
<feature type="binding site" evidence="5">
    <location>
        <begin position="256"/>
        <end position="257"/>
    </location>
    <ligand>
        <name>ATP</name>
        <dbReference type="ChEBI" id="CHEBI:30616"/>
    </ligand>
</feature>
<dbReference type="GO" id="GO:0005524">
    <property type="term" value="F:ATP binding"/>
    <property type="evidence" value="ECO:0007669"/>
    <property type="project" value="UniProtKB-UniRule"/>
</dbReference>
<dbReference type="OrthoDB" id="9804625at2"/>
<evidence type="ECO:0000256" key="2">
    <source>
        <dbReference type="ARBA" id="ARBA00022741"/>
    </source>
</evidence>
<dbReference type="SUPFAM" id="SSF52440">
    <property type="entry name" value="PreATP-grasp domain"/>
    <property type="match status" value="1"/>
</dbReference>
<feature type="binding site" evidence="5">
    <location>
        <position position="181"/>
    </location>
    <ligand>
        <name>ATP</name>
        <dbReference type="ChEBI" id="CHEBI:30616"/>
    </ligand>
</feature>
<dbReference type="Pfam" id="PF02222">
    <property type="entry name" value="ATP-grasp"/>
    <property type="match status" value="1"/>
</dbReference>
<dbReference type="InterPro" id="IPR016185">
    <property type="entry name" value="PreATP-grasp_dom_sf"/>
</dbReference>
<dbReference type="SUPFAM" id="SSF51246">
    <property type="entry name" value="Rudiment single hybrid motif"/>
    <property type="match status" value="1"/>
</dbReference>
<evidence type="ECO:0000256" key="3">
    <source>
        <dbReference type="ARBA" id="ARBA00022755"/>
    </source>
</evidence>
<evidence type="ECO:0000256" key="4">
    <source>
        <dbReference type="ARBA" id="ARBA00022840"/>
    </source>
</evidence>
<name>A0A0V8GCM6_9BACL</name>
<gene>
    <name evidence="5 6" type="primary">purK</name>
    <name evidence="8" type="ORF">AS033_12900</name>
</gene>
<dbReference type="EC" id="6.3.4.18" evidence="5 6"/>
<feature type="binding site" evidence="5">
    <location>
        <position position="203"/>
    </location>
    <ligand>
        <name>ATP</name>
        <dbReference type="ChEBI" id="CHEBI:30616"/>
    </ligand>
</feature>
<evidence type="ECO:0000259" key="7">
    <source>
        <dbReference type="PROSITE" id="PS50975"/>
    </source>
</evidence>
<dbReference type="GO" id="GO:0006189">
    <property type="term" value="P:'de novo' IMP biosynthetic process"/>
    <property type="evidence" value="ECO:0007669"/>
    <property type="project" value="UniProtKB-UniRule"/>
</dbReference>
<reference evidence="8 9" key="1">
    <citation type="journal article" date="2015" name="Int. J. Syst. Evol. Microbiol.">
        <title>Exiguobacterium enclense sp. nov., isolated from sediment.</title>
        <authorList>
            <person name="Dastager S.G."/>
            <person name="Mawlankar R."/>
            <person name="Sonalkar V.V."/>
            <person name="Thorat M.N."/>
            <person name="Mual P."/>
            <person name="Verma A."/>
            <person name="Krishnamurthi S."/>
            <person name="Tang S.K."/>
            <person name="Li W.J."/>
        </authorList>
    </citation>
    <scope>NUCLEOTIDE SEQUENCE [LARGE SCALE GENOMIC DNA]</scope>
    <source>
        <strain evidence="8 9">NIO-1109</strain>
    </source>
</reference>
<comment type="catalytic activity">
    <reaction evidence="5 6">
        <text>5-amino-1-(5-phospho-beta-D-ribosyl)imidazole + hydrogencarbonate + ATP = 5-carboxyamino-1-(5-phospho-D-ribosyl)imidazole + ADP + phosphate + 2 H(+)</text>
        <dbReference type="Rhea" id="RHEA:19317"/>
        <dbReference type="ChEBI" id="CHEBI:15378"/>
        <dbReference type="ChEBI" id="CHEBI:17544"/>
        <dbReference type="ChEBI" id="CHEBI:30616"/>
        <dbReference type="ChEBI" id="CHEBI:43474"/>
        <dbReference type="ChEBI" id="CHEBI:58730"/>
        <dbReference type="ChEBI" id="CHEBI:137981"/>
        <dbReference type="ChEBI" id="CHEBI:456216"/>
        <dbReference type="EC" id="6.3.4.18"/>
    </reaction>
</comment>
<sequence length="367" mass="40622">MKRIGILGGGQLGRMMALSAREMGFEILTLDPTDNAPCAQVADQHIKAPFTDVEAAKQLAAESDVVTYEFENISTEVAEAIGTKLIHGTDLLFQTQHRVREKEMIERIGHSVAPYYPVTHPSDLEEAKQRLGLPFVLKTARFGYDGKGQTVIRTEEQFQAAIEQFEPTEYVAEQWLPFDQEISVIVTRSATETRVFPVSENIHQENILHLSIVPARISESLEQEAIALAESIADAVGLIGTLAIELFVVGSRLIVNELAPRPHNSGHYSIDACETSQFEQHIRAISGLPLGDTRLTTPVVMANILGQHVTALYEELPRLNARTKVHLYGKAEAKTGRKMGHLNILADTVDDALAEVERLSIWKETVQ</sequence>
<dbReference type="Proteomes" id="UP000053797">
    <property type="component" value="Unassembled WGS sequence"/>
</dbReference>
<feature type="binding site" evidence="5">
    <location>
        <begin position="143"/>
        <end position="149"/>
    </location>
    <ligand>
        <name>ATP</name>
        <dbReference type="ChEBI" id="CHEBI:30616"/>
    </ligand>
</feature>
<dbReference type="NCBIfam" id="TIGR01161">
    <property type="entry name" value="purK"/>
    <property type="match status" value="1"/>
</dbReference>
<comment type="caution">
    <text evidence="8">The sequence shown here is derived from an EMBL/GenBank/DDBJ whole genome shotgun (WGS) entry which is preliminary data.</text>
</comment>
<dbReference type="Gene3D" id="3.30.470.20">
    <property type="entry name" value="ATP-grasp fold, B domain"/>
    <property type="match status" value="1"/>
</dbReference>
<dbReference type="UniPathway" id="UPA00074">
    <property type="reaction ID" value="UER00942"/>
</dbReference>
<dbReference type="FunFam" id="3.30.1490.20:FF:000015">
    <property type="entry name" value="N5-carboxyaminoimidazole ribonucleotide synthase"/>
    <property type="match status" value="1"/>
</dbReference>
<dbReference type="GO" id="GO:0034028">
    <property type="term" value="F:5-(carboxyamino)imidazole ribonucleotide synthase activity"/>
    <property type="evidence" value="ECO:0007669"/>
    <property type="project" value="UniProtKB-UniRule"/>
</dbReference>
<dbReference type="HAMAP" id="MF_01928">
    <property type="entry name" value="PurK"/>
    <property type="match status" value="1"/>
</dbReference>
<dbReference type="InterPro" id="IPR005875">
    <property type="entry name" value="PurK"/>
</dbReference>
<keyword evidence="2 5" id="KW-0547">Nucleotide-binding</keyword>
<dbReference type="NCBIfam" id="NF004676">
    <property type="entry name" value="PRK06019.1-2"/>
    <property type="match status" value="1"/>
</dbReference>
<dbReference type="Gene3D" id="3.40.50.20">
    <property type="match status" value="1"/>
</dbReference>
<dbReference type="PROSITE" id="PS50975">
    <property type="entry name" value="ATP_GRASP"/>
    <property type="match status" value="1"/>
</dbReference>
<evidence type="ECO:0000313" key="9">
    <source>
        <dbReference type="Proteomes" id="UP000053797"/>
    </source>
</evidence>
<proteinExistence type="inferred from homology"/>
<protein>
    <recommendedName>
        <fullName evidence="5 6">N5-carboxyaminoimidazole ribonucleotide synthase</fullName>
        <shortName evidence="5 6">N5-CAIR synthase</shortName>
        <ecNumber evidence="5 6">6.3.4.18</ecNumber>
    </recommendedName>
    <alternativeName>
        <fullName evidence="5 6">5-(carboxyamino)imidazole ribonucleotide synthetase</fullName>
    </alternativeName>
</protein>
<feature type="binding site" evidence="5">
    <location>
        <begin position="173"/>
        <end position="176"/>
    </location>
    <ligand>
        <name>ATP</name>
        <dbReference type="ChEBI" id="CHEBI:30616"/>
    </ligand>
</feature>
<dbReference type="InterPro" id="IPR011761">
    <property type="entry name" value="ATP-grasp"/>
</dbReference>
<keyword evidence="1 5" id="KW-0436">Ligase</keyword>
<keyword evidence="3 5" id="KW-0658">Purine biosynthesis</keyword>
<comment type="subunit">
    <text evidence="5 6">Homodimer.</text>
</comment>
<dbReference type="Gene3D" id="3.30.1490.20">
    <property type="entry name" value="ATP-grasp fold, A domain"/>
    <property type="match status" value="1"/>
</dbReference>
<dbReference type="SUPFAM" id="SSF56059">
    <property type="entry name" value="Glutathione synthetase ATP-binding domain-like"/>
    <property type="match status" value="1"/>
</dbReference>
<feature type="binding site" evidence="5">
    <location>
        <position position="98"/>
    </location>
    <ligand>
        <name>ATP</name>
        <dbReference type="ChEBI" id="CHEBI:30616"/>
    </ligand>
</feature>